<dbReference type="InterPro" id="IPR047699">
    <property type="entry name" value="Permease_put_prefix"/>
</dbReference>
<dbReference type="AlphaFoldDB" id="A0A7K1SBS5"/>
<evidence type="ECO:0000313" key="9">
    <source>
        <dbReference type="EMBL" id="MVM31240.1"/>
    </source>
</evidence>
<dbReference type="Pfam" id="PF02687">
    <property type="entry name" value="FtsX"/>
    <property type="match status" value="2"/>
</dbReference>
<feature type="transmembrane region" description="Helical" evidence="6">
    <location>
        <begin position="483"/>
        <end position="508"/>
    </location>
</feature>
<evidence type="ECO:0000256" key="3">
    <source>
        <dbReference type="ARBA" id="ARBA00022692"/>
    </source>
</evidence>
<comment type="caution">
    <text evidence="9">The sequence shown here is derived from an EMBL/GenBank/DDBJ whole genome shotgun (WGS) entry which is preliminary data.</text>
</comment>
<dbReference type="EMBL" id="WPIN01000005">
    <property type="protein sequence ID" value="MVM31240.1"/>
    <property type="molecule type" value="Genomic_DNA"/>
</dbReference>
<feature type="domain" description="ABC3 transporter permease C-terminal" evidence="7">
    <location>
        <begin position="391"/>
        <end position="512"/>
    </location>
</feature>
<sequence length="917" mass="102766">MHPAPRPLPHAMKNPPRFATWLLKTFGHPDTSEEVQGDLLELYDDWVQTVGVRKANWRYGLNVLKLLRPLANPKSQIEYRSPECRTTFFLSPNMLQNYIKIAFRNLWRNKAFSAINIVGLALGIAACFFVFQYVYFETSYDRFNANVANIYRVPLSNSGNMANVSITAANHPAVGPAMKADFPEVVDFVRMVSVSLFMNASTLSYADAKGEPKTFNEGNIYLADASFFSVFSYPLIAGDRKSCLSESNSIVISESTAKKYFGTTNPLGKALKMNGRMPMNVTGVFQDVPENSHIKFDMLISFATVGPKWGYTEWTWPEFYNYVVLTPGTDVKKLEAKFPAFIQRYLGAKMKELNFKSSFQLQPITDIHLNSNYLKEAEANGSQREIYFLAIIGVFILFIAWINYINLSTAKSMERAKEVGLRKVVGAEKGQLIGQFLLESFIINTFALVVAIVIAVLFMPLFNTLIGKDISVGFFSTGLGHEPFFWVAVLIIFVAGALLVGVYPAFVLSTFQPVKVLKGLVVKSNTGISLRRVLVSFQFILSIILIAATVIVVQQFNFMRNGNLGYKKDQVLIVKAPAITDSTIWGKYTYFKSELANTASVKNATATSDIPGTMIRYRNVVRKANQDKQHYFDTYLMEIDEKFVPTYHIDLIAGRNFVATDSSAIGSKESKNDRVLINEEVAKGLGYKTAKEAVNQDIIFVLGQSEVHCKVVGVMKNFHQRSLKEKYDPILFYYPTRTEWKYISVNLNPSDAARSIADLGTLYKKAFPGNPIEYFFLDEHFNRQYEADSRLRNVFSLFAVLAIVVACLGLLGLSSFVIRLRTKEIGIRKVLGASVGGLLVLVSKDFVKLVCVASVIAIPVIYLVARAWLNNYAFHIDLGWSVFIIPPALLLAITLITICVQSFKTALMNPVKSLRSE</sequence>
<evidence type="ECO:0000256" key="6">
    <source>
        <dbReference type="SAM" id="Phobius"/>
    </source>
</evidence>
<evidence type="ECO:0000259" key="7">
    <source>
        <dbReference type="Pfam" id="PF02687"/>
    </source>
</evidence>
<evidence type="ECO:0000259" key="8">
    <source>
        <dbReference type="Pfam" id="PF12704"/>
    </source>
</evidence>
<evidence type="ECO:0000256" key="5">
    <source>
        <dbReference type="ARBA" id="ARBA00023136"/>
    </source>
</evidence>
<keyword evidence="4 6" id="KW-1133">Transmembrane helix</keyword>
<feature type="transmembrane region" description="Helical" evidence="6">
    <location>
        <begin position="441"/>
        <end position="463"/>
    </location>
</feature>
<keyword evidence="5 6" id="KW-0472">Membrane</keyword>
<reference evidence="9 10" key="1">
    <citation type="submission" date="2019-12" db="EMBL/GenBank/DDBJ databases">
        <title>Spirosoma sp. HMF4905 genome sequencing and assembly.</title>
        <authorList>
            <person name="Kang H."/>
            <person name="Cha I."/>
            <person name="Kim H."/>
            <person name="Joh K."/>
        </authorList>
    </citation>
    <scope>NUCLEOTIDE SEQUENCE [LARGE SCALE GENOMIC DNA]</scope>
    <source>
        <strain evidence="9 10">HMF4905</strain>
    </source>
</reference>
<feature type="domain" description="ABC3 transporter permease C-terminal" evidence="7">
    <location>
        <begin position="797"/>
        <end position="909"/>
    </location>
</feature>
<dbReference type="InterPro" id="IPR050250">
    <property type="entry name" value="Macrolide_Exporter_MacB"/>
</dbReference>
<dbReference type="Pfam" id="PF12704">
    <property type="entry name" value="MacB_PCD"/>
    <property type="match status" value="2"/>
</dbReference>
<feature type="transmembrane region" description="Helical" evidence="6">
    <location>
        <begin position="794"/>
        <end position="818"/>
    </location>
</feature>
<feature type="domain" description="MacB-like periplasmic core" evidence="8">
    <location>
        <begin position="540"/>
        <end position="754"/>
    </location>
</feature>
<feature type="transmembrane region" description="Helical" evidence="6">
    <location>
        <begin position="880"/>
        <end position="900"/>
    </location>
</feature>
<evidence type="ECO:0000256" key="4">
    <source>
        <dbReference type="ARBA" id="ARBA00022989"/>
    </source>
</evidence>
<dbReference type="InterPro" id="IPR003838">
    <property type="entry name" value="ABC3_permease_C"/>
</dbReference>
<evidence type="ECO:0000256" key="2">
    <source>
        <dbReference type="ARBA" id="ARBA00022475"/>
    </source>
</evidence>
<proteinExistence type="predicted"/>
<feature type="transmembrane region" description="Helical" evidence="6">
    <location>
        <begin position="386"/>
        <end position="407"/>
    </location>
</feature>
<gene>
    <name evidence="9" type="ORF">GO755_14450</name>
</gene>
<evidence type="ECO:0000313" key="10">
    <source>
        <dbReference type="Proteomes" id="UP000436006"/>
    </source>
</evidence>
<dbReference type="PANTHER" id="PTHR30572">
    <property type="entry name" value="MEMBRANE COMPONENT OF TRANSPORTER-RELATED"/>
    <property type="match status" value="1"/>
</dbReference>
<keyword evidence="10" id="KW-1185">Reference proteome</keyword>
<name>A0A7K1SBS5_9BACT</name>
<dbReference type="GO" id="GO:0005886">
    <property type="term" value="C:plasma membrane"/>
    <property type="evidence" value="ECO:0007669"/>
    <property type="project" value="UniProtKB-SubCell"/>
</dbReference>
<keyword evidence="2" id="KW-1003">Cell membrane</keyword>
<comment type="subcellular location">
    <subcellularLocation>
        <location evidence="1">Cell membrane</location>
        <topology evidence="1">Multi-pass membrane protein</topology>
    </subcellularLocation>
</comment>
<keyword evidence="3 6" id="KW-0812">Transmembrane</keyword>
<evidence type="ECO:0000256" key="1">
    <source>
        <dbReference type="ARBA" id="ARBA00004651"/>
    </source>
</evidence>
<feature type="transmembrane region" description="Helical" evidence="6">
    <location>
        <begin position="846"/>
        <end position="868"/>
    </location>
</feature>
<feature type="transmembrane region" description="Helical" evidence="6">
    <location>
        <begin position="114"/>
        <end position="136"/>
    </location>
</feature>
<feature type="domain" description="MacB-like periplasmic core" evidence="8">
    <location>
        <begin position="113"/>
        <end position="338"/>
    </location>
</feature>
<dbReference type="InterPro" id="IPR025857">
    <property type="entry name" value="MacB_PCD"/>
</dbReference>
<dbReference type="Proteomes" id="UP000436006">
    <property type="component" value="Unassembled WGS sequence"/>
</dbReference>
<protein>
    <submittedName>
        <fullName evidence="9">FtsX-like permease family protein</fullName>
    </submittedName>
</protein>
<dbReference type="PANTHER" id="PTHR30572:SF18">
    <property type="entry name" value="ABC-TYPE MACROLIDE FAMILY EXPORT SYSTEM PERMEASE COMPONENT 2"/>
    <property type="match status" value="1"/>
</dbReference>
<dbReference type="NCBIfam" id="NF038404">
    <property type="entry name" value="perm_prefix_2"/>
    <property type="match status" value="1"/>
</dbReference>
<dbReference type="GO" id="GO:0022857">
    <property type="term" value="F:transmembrane transporter activity"/>
    <property type="evidence" value="ECO:0007669"/>
    <property type="project" value="TreeGrafter"/>
</dbReference>
<feature type="transmembrane region" description="Helical" evidence="6">
    <location>
        <begin position="533"/>
        <end position="553"/>
    </location>
</feature>
<organism evidence="9 10">
    <name type="scientific">Spirosoma arboris</name>
    <dbReference type="NCBI Taxonomy" id="2682092"/>
    <lineage>
        <taxon>Bacteria</taxon>
        <taxon>Pseudomonadati</taxon>
        <taxon>Bacteroidota</taxon>
        <taxon>Cytophagia</taxon>
        <taxon>Cytophagales</taxon>
        <taxon>Cytophagaceae</taxon>
        <taxon>Spirosoma</taxon>
    </lineage>
</organism>
<accession>A0A7K1SBS5</accession>